<dbReference type="SUPFAM" id="SSF110296">
    <property type="entry name" value="Oligoxyloglucan reducing end-specific cellobiohydrolase"/>
    <property type="match status" value="1"/>
</dbReference>
<reference evidence="1 2" key="1">
    <citation type="submission" date="2021-03" db="EMBL/GenBank/DDBJ databases">
        <title>Genomic Encyclopedia of Type Strains, Phase IV (KMG-IV): sequencing the most valuable type-strain genomes for metagenomic binning, comparative biology and taxonomic classification.</title>
        <authorList>
            <person name="Goeker M."/>
        </authorList>
    </citation>
    <scope>NUCLEOTIDE SEQUENCE [LARGE SCALE GENOMIC DNA]</scope>
    <source>
        <strain evidence="1 2">DSM 26675</strain>
    </source>
</reference>
<evidence type="ECO:0000313" key="1">
    <source>
        <dbReference type="EMBL" id="MBP2241711.1"/>
    </source>
</evidence>
<organism evidence="1 2">
    <name type="scientific">Cytobacillus eiseniae</name>
    <dbReference type="NCBI Taxonomy" id="762947"/>
    <lineage>
        <taxon>Bacteria</taxon>
        <taxon>Bacillati</taxon>
        <taxon>Bacillota</taxon>
        <taxon>Bacilli</taxon>
        <taxon>Bacillales</taxon>
        <taxon>Bacillaceae</taxon>
        <taxon>Cytobacillus</taxon>
    </lineage>
</organism>
<dbReference type="InterPro" id="IPR054817">
    <property type="entry name" value="Glycosyl_F510_1955-like"/>
</dbReference>
<dbReference type="NCBIfam" id="NF045728">
    <property type="entry name" value="glycosyl_F510_1955"/>
    <property type="match status" value="1"/>
</dbReference>
<evidence type="ECO:0000313" key="2">
    <source>
        <dbReference type="Proteomes" id="UP001519293"/>
    </source>
</evidence>
<sequence length="323" mass="35747">MSIVKKIVLPFMIGTSLLMTGCSDEDQTETKKPDKINEPTQEIAFEIKKASPQRLERINGLGYPGNDEGLYIASDEGIKNYTEEGWLEGTSQKHEYFGFQASQDGFFTSGEPEEGAKLKSPLGIVKSKDKGATTEEVAFYGESIFPFLSKGYGTNTIYLINQEENSELELGVYFSEDGGKSWTPVTLNGFDADTLGMIAAHPSNPALMAMSTRSGIFMSSDNGENIEKVTESVMTTALAFSEESLFYSGVIGDKVLFYRMDLQTKEAVELDIPFLNFDNPVTFIAVNHKEEDTIAFSTYLNDVYESKDGGENWKLVLKNGKIE</sequence>
<protein>
    <recommendedName>
        <fullName evidence="3">Sortilin N-terminal domain-containing protein</fullName>
    </recommendedName>
</protein>
<dbReference type="InterPro" id="IPR015943">
    <property type="entry name" value="WD40/YVTN_repeat-like_dom_sf"/>
</dbReference>
<dbReference type="RefSeq" id="WP_157087835.1">
    <property type="nucleotide sequence ID" value="NZ_JAGIKZ010000011.1"/>
</dbReference>
<keyword evidence="2" id="KW-1185">Reference proteome</keyword>
<gene>
    <name evidence="1" type="ORF">J2Z40_002283</name>
</gene>
<dbReference type="Gene3D" id="2.130.10.10">
    <property type="entry name" value="YVTN repeat-like/Quinoprotein amine dehydrogenase"/>
    <property type="match status" value="1"/>
</dbReference>
<dbReference type="PROSITE" id="PS51257">
    <property type="entry name" value="PROKAR_LIPOPROTEIN"/>
    <property type="match status" value="1"/>
</dbReference>
<accession>A0ABS4RFM8</accession>
<proteinExistence type="predicted"/>
<dbReference type="EMBL" id="JAGIKZ010000011">
    <property type="protein sequence ID" value="MBP2241711.1"/>
    <property type="molecule type" value="Genomic_DNA"/>
</dbReference>
<evidence type="ECO:0008006" key="3">
    <source>
        <dbReference type="Google" id="ProtNLM"/>
    </source>
</evidence>
<comment type="caution">
    <text evidence="1">The sequence shown here is derived from an EMBL/GenBank/DDBJ whole genome shotgun (WGS) entry which is preliminary data.</text>
</comment>
<name>A0ABS4RFM8_9BACI</name>
<dbReference type="Proteomes" id="UP001519293">
    <property type="component" value="Unassembled WGS sequence"/>
</dbReference>